<protein>
    <submittedName>
        <fullName evidence="1">Uncharacterized protein</fullName>
    </submittedName>
</protein>
<gene>
    <name evidence="1" type="ORF">DSO57_1020246</name>
</gene>
<comment type="caution">
    <text evidence="1">The sequence shown here is derived from an EMBL/GenBank/DDBJ whole genome shotgun (WGS) entry which is preliminary data.</text>
</comment>
<evidence type="ECO:0000313" key="1">
    <source>
        <dbReference type="EMBL" id="KAJ9073087.1"/>
    </source>
</evidence>
<dbReference type="EMBL" id="QTSX02002934">
    <property type="protein sequence ID" value="KAJ9073087.1"/>
    <property type="molecule type" value="Genomic_DNA"/>
</dbReference>
<keyword evidence="2" id="KW-1185">Reference proteome</keyword>
<accession>A0ACC2TER5</accession>
<evidence type="ECO:0000313" key="2">
    <source>
        <dbReference type="Proteomes" id="UP001165960"/>
    </source>
</evidence>
<reference evidence="1" key="1">
    <citation type="submission" date="2022-04" db="EMBL/GenBank/DDBJ databases">
        <title>Genome of the entomopathogenic fungus Entomophthora muscae.</title>
        <authorList>
            <person name="Elya C."/>
            <person name="Lovett B.R."/>
            <person name="Lee E."/>
            <person name="Macias A.M."/>
            <person name="Hajek A.E."/>
            <person name="De Bivort B.L."/>
            <person name="Kasson M.T."/>
            <person name="De Fine Licht H.H."/>
            <person name="Stajich J.E."/>
        </authorList>
    </citation>
    <scope>NUCLEOTIDE SEQUENCE</scope>
    <source>
        <strain evidence="1">Berkeley</strain>
    </source>
</reference>
<sequence>MKSTLLLAFAALQSASPVGDVRAYDIKLSIQRKIWTGRTEYFMGLTVNGQAESHCNLAATSGLTCNSQGTTFTIHEINPSFCSTMVSWKSRAFVCIAKFQSEQDSWFTPKYTNYLCTKKIEAIDDD</sequence>
<dbReference type="Proteomes" id="UP001165960">
    <property type="component" value="Unassembled WGS sequence"/>
</dbReference>
<name>A0ACC2TER5_9FUNG</name>
<proteinExistence type="predicted"/>
<organism evidence="1 2">
    <name type="scientific">Entomophthora muscae</name>
    <dbReference type="NCBI Taxonomy" id="34485"/>
    <lineage>
        <taxon>Eukaryota</taxon>
        <taxon>Fungi</taxon>
        <taxon>Fungi incertae sedis</taxon>
        <taxon>Zoopagomycota</taxon>
        <taxon>Entomophthoromycotina</taxon>
        <taxon>Entomophthoromycetes</taxon>
        <taxon>Entomophthorales</taxon>
        <taxon>Entomophthoraceae</taxon>
        <taxon>Entomophthora</taxon>
    </lineage>
</organism>